<evidence type="ECO:0000313" key="1">
    <source>
        <dbReference type="EMBL" id="SUZ68652.1"/>
    </source>
</evidence>
<dbReference type="PANTHER" id="PTHR43881:SF5">
    <property type="entry name" value="GAMMA-GLUTAMYLTRANSPEPTIDASE"/>
    <property type="match status" value="1"/>
</dbReference>
<dbReference type="EMBL" id="UINC01001039">
    <property type="protein sequence ID" value="SUZ68652.1"/>
    <property type="molecule type" value="Genomic_DNA"/>
</dbReference>
<protein>
    <recommendedName>
        <fullName evidence="2">Gamma-glutamyltranspeptidase</fullName>
    </recommendedName>
</protein>
<reference evidence="1" key="1">
    <citation type="submission" date="2018-05" db="EMBL/GenBank/DDBJ databases">
        <authorList>
            <person name="Lanie J.A."/>
            <person name="Ng W.-L."/>
            <person name="Kazmierczak K.M."/>
            <person name="Andrzejewski T.M."/>
            <person name="Davidsen T.M."/>
            <person name="Wayne K.J."/>
            <person name="Tettelin H."/>
            <person name="Glass J.I."/>
            <person name="Rusch D."/>
            <person name="Podicherti R."/>
            <person name="Tsui H.-C.T."/>
            <person name="Winkler M.E."/>
        </authorList>
    </citation>
    <scope>NUCLEOTIDE SEQUENCE</scope>
</reference>
<dbReference type="InterPro" id="IPR043138">
    <property type="entry name" value="GGT_lsub"/>
</dbReference>
<dbReference type="InterPro" id="IPR052896">
    <property type="entry name" value="GGT-like_enzyme"/>
</dbReference>
<dbReference type="InterPro" id="IPR043137">
    <property type="entry name" value="GGT_ssub_C"/>
</dbReference>
<dbReference type="PRINTS" id="PR01210">
    <property type="entry name" value="GGTRANSPTASE"/>
</dbReference>
<dbReference type="Pfam" id="PF01019">
    <property type="entry name" value="G_glu_transpept"/>
    <property type="match status" value="1"/>
</dbReference>
<gene>
    <name evidence="1" type="ORF">METZ01_LOCUS21506</name>
</gene>
<evidence type="ECO:0008006" key="2">
    <source>
        <dbReference type="Google" id="ProtNLM"/>
    </source>
</evidence>
<dbReference type="PANTHER" id="PTHR43881">
    <property type="entry name" value="GAMMA-GLUTAMYLTRANSPEPTIDASE (AFU_ORTHOLOGUE AFUA_4G13580)"/>
    <property type="match status" value="1"/>
</dbReference>
<dbReference type="InterPro" id="IPR029055">
    <property type="entry name" value="Ntn_hydrolases_N"/>
</dbReference>
<organism evidence="1">
    <name type="scientific">marine metagenome</name>
    <dbReference type="NCBI Taxonomy" id="408172"/>
    <lineage>
        <taxon>unclassified sequences</taxon>
        <taxon>metagenomes</taxon>
        <taxon>ecological metagenomes</taxon>
    </lineage>
</organism>
<accession>A0A381PNQ4</accession>
<dbReference type="Gene3D" id="1.10.246.130">
    <property type="match status" value="1"/>
</dbReference>
<name>A0A381PNQ4_9ZZZZ</name>
<sequence>MVCTIDHLASGAGIAAIRGGGNAVDAAIAASAVLAVTSQHMCGMGGDLWALVHVPGEKRPYALNASGRSGSGADLDQLRRDGFTEMPFRKDPRSIPVPGCVDGWCSLHSKFGQLPFEQVLHDALRLAEDGFPISPECAQATQILAGVDNVQDYFQNGPPKAGSIIHRPGIARVLQEIAAGGRDAFYGGDFGDELLTFGGGEYTKQDLANPQSDWVDPISIDAFGHRIWSLPPNSQGYLCLSAAWIADQLDLPADPADPLFVHLLAEAALQAGYDRPEVLHENANGNDLLKEERLAPRASRIRRNQVSKVPTGINPGDTIYLNAVDGQRMGVSLIQSNASGWGALAFMPKTGISLHNRGIGFSTDSNYQSAYGPGRRPPHTLAPTLVENFDGTLRAAVGTMGGDSQPQIVLQLLARLLVAEQSSAETLSAPRWRFAGSNPTGFHTWADPGEIVLELEGSAASLETTLTGLGHVVRSMPSHNSAFGHAHIIEVQDGRLAGAAEPRALTGGTAGY</sequence>
<dbReference type="Gene3D" id="3.60.20.40">
    <property type="match status" value="1"/>
</dbReference>
<dbReference type="SUPFAM" id="SSF56235">
    <property type="entry name" value="N-terminal nucleophile aminohydrolases (Ntn hydrolases)"/>
    <property type="match status" value="1"/>
</dbReference>
<dbReference type="AlphaFoldDB" id="A0A381PNQ4"/>
<proteinExistence type="predicted"/>